<dbReference type="Gene3D" id="3.30.450.20">
    <property type="entry name" value="PAS domain"/>
    <property type="match status" value="1"/>
</dbReference>
<dbReference type="InterPro" id="IPR027417">
    <property type="entry name" value="P-loop_NTPase"/>
</dbReference>
<name>A0A1I4FMX3_9FIRM</name>
<dbReference type="Pfam" id="PF00158">
    <property type="entry name" value="Sigma54_activat"/>
    <property type="match status" value="1"/>
</dbReference>
<dbReference type="PANTHER" id="PTHR32071">
    <property type="entry name" value="TRANSCRIPTIONAL REGULATORY PROTEIN"/>
    <property type="match status" value="1"/>
</dbReference>
<keyword evidence="6" id="KW-0175">Coiled coil</keyword>
<feature type="domain" description="PAS" evidence="8">
    <location>
        <begin position="142"/>
        <end position="193"/>
    </location>
</feature>
<dbReference type="InterPro" id="IPR009057">
    <property type="entry name" value="Homeodomain-like_sf"/>
</dbReference>
<evidence type="ECO:0000259" key="9">
    <source>
        <dbReference type="PROSITE" id="PS51371"/>
    </source>
</evidence>
<evidence type="ECO:0000259" key="8">
    <source>
        <dbReference type="PROSITE" id="PS50112"/>
    </source>
</evidence>
<feature type="domain" description="CBS" evidence="9">
    <location>
        <begin position="20"/>
        <end position="77"/>
    </location>
</feature>
<dbReference type="InterPro" id="IPR013767">
    <property type="entry name" value="PAS_fold"/>
</dbReference>
<dbReference type="SMART" id="SM00382">
    <property type="entry name" value="AAA"/>
    <property type="match status" value="1"/>
</dbReference>
<evidence type="ECO:0000256" key="4">
    <source>
        <dbReference type="ARBA" id="ARBA00023163"/>
    </source>
</evidence>
<dbReference type="EMBL" id="FOTI01000003">
    <property type="protein sequence ID" value="SFL19215.1"/>
    <property type="molecule type" value="Genomic_DNA"/>
</dbReference>
<dbReference type="Pfam" id="PF02954">
    <property type="entry name" value="HTH_8"/>
    <property type="match status" value="1"/>
</dbReference>
<dbReference type="Proteomes" id="UP000199006">
    <property type="component" value="Unassembled WGS sequence"/>
</dbReference>
<keyword evidence="5" id="KW-0129">CBS domain</keyword>
<evidence type="ECO:0000259" key="7">
    <source>
        <dbReference type="PROSITE" id="PS50045"/>
    </source>
</evidence>
<sequence>MESKFTYLDKLNNLVAKDIMDIQMLIINKNTNLSDAVFLMLKNDVQDAIVANDNQIFGLITIHDIAKIFNMAEREKLLQKKVSCFMQKDVVTVQSTTKAIDAKNIMKARKIGRLPVLEDDNLIGIIRIKDIINKLYDVISAMNDNFVNILNSIHEAICIVDKDSNVVMWDQQAEKLYGIKSADIINQSLKDFFPTALIHQVMKKREPIENVCHSPKEGTYAIISAMPLFIDDEFVGAVSTDRNITEITNLTSELEETKDKLHYLEQEVKKISDANYSFNKILGNSNIMKEKIARAQKVAVTNVNILITGQSGTGKELFARAIHQASKREGPLVAVNCSAIPENLFESEMFGYVSGAFTGASKKGKAGYFELANHGTLFLDEIGDMPMFMQSKLLRVLQENKIKRVGAEKDIEVDVRIISATNRALETMIENEKFREDLFYRINVIKIELPGLRERKEDIPILVRHFIHQFCQQNQLKIPKLEPEVLTLLMGYKWKGNIRELQNTVENLVVFSQEGEIRADSLPQKIIENQLNDKIMELEFLKDRKSINYQDELDLDLNEIISEIEIKTIKKALAITKGNKKQAARLLKIPRSTLYYKIKYYDLTELM</sequence>
<dbReference type="SMART" id="SM00091">
    <property type="entry name" value="PAS"/>
    <property type="match status" value="1"/>
</dbReference>
<dbReference type="Gene3D" id="3.40.50.300">
    <property type="entry name" value="P-loop containing nucleotide triphosphate hydrolases"/>
    <property type="match status" value="1"/>
</dbReference>
<organism evidence="10 11">
    <name type="scientific">Halanaerobium salsuginis</name>
    <dbReference type="NCBI Taxonomy" id="29563"/>
    <lineage>
        <taxon>Bacteria</taxon>
        <taxon>Bacillati</taxon>
        <taxon>Bacillota</taxon>
        <taxon>Clostridia</taxon>
        <taxon>Halanaerobiales</taxon>
        <taxon>Halanaerobiaceae</taxon>
        <taxon>Halanaerobium</taxon>
    </lineage>
</organism>
<keyword evidence="3" id="KW-0805">Transcription regulation</keyword>
<dbReference type="SUPFAM" id="SSF46689">
    <property type="entry name" value="Homeodomain-like"/>
    <property type="match status" value="1"/>
</dbReference>
<dbReference type="PROSITE" id="PS50045">
    <property type="entry name" value="SIGMA54_INTERACT_4"/>
    <property type="match status" value="1"/>
</dbReference>
<evidence type="ECO:0000256" key="6">
    <source>
        <dbReference type="SAM" id="Coils"/>
    </source>
</evidence>
<dbReference type="RefSeq" id="WP_218142033.1">
    <property type="nucleotide sequence ID" value="NZ_FOTI01000003.1"/>
</dbReference>
<dbReference type="InterPro" id="IPR058031">
    <property type="entry name" value="AAA_lid_NorR"/>
</dbReference>
<proteinExistence type="predicted"/>
<feature type="domain" description="CBS" evidence="9">
    <location>
        <begin position="86"/>
        <end position="142"/>
    </location>
</feature>
<dbReference type="PROSITE" id="PS50112">
    <property type="entry name" value="PAS"/>
    <property type="match status" value="1"/>
</dbReference>
<gene>
    <name evidence="10" type="ORF">SAMN02983006_00446</name>
</gene>
<dbReference type="Gene3D" id="3.10.580.10">
    <property type="entry name" value="CBS-domain"/>
    <property type="match status" value="1"/>
</dbReference>
<dbReference type="Gene3D" id="1.10.10.60">
    <property type="entry name" value="Homeodomain-like"/>
    <property type="match status" value="1"/>
</dbReference>
<dbReference type="Gene3D" id="1.10.8.60">
    <property type="match status" value="1"/>
</dbReference>
<dbReference type="InterPro" id="IPR025662">
    <property type="entry name" value="Sigma_54_int_dom_ATP-bd_1"/>
</dbReference>
<evidence type="ECO:0000256" key="2">
    <source>
        <dbReference type="ARBA" id="ARBA00022840"/>
    </source>
</evidence>
<dbReference type="GO" id="GO:0006355">
    <property type="term" value="P:regulation of DNA-templated transcription"/>
    <property type="evidence" value="ECO:0007669"/>
    <property type="project" value="InterPro"/>
</dbReference>
<dbReference type="Pfam" id="PF25601">
    <property type="entry name" value="AAA_lid_14"/>
    <property type="match status" value="1"/>
</dbReference>
<dbReference type="Pfam" id="PF00989">
    <property type="entry name" value="PAS"/>
    <property type="match status" value="1"/>
</dbReference>
<feature type="coiled-coil region" evidence="6">
    <location>
        <begin position="247"/>
        <end position="274"/>
    </location>
</feature>
<dbReference type="InterPro" id="IPR046342">
    <property type="entry name" value="CBS_dom_sf"/>
</dbReference>
<dbReference type="InterPro" id="IPR000644">
    <property type="entry name" value="CBS_dom"/>
</dbReference>
<dbReference type="InterPro" id="IPR003593">
    <property type="entry name" value="AAA+_ATPase"/>
</dbReference>
<evidence type="ECO:0000313" key="11">
    <source>
        <dbReference type="Proteomes" id="UP000199006"/>
    </source>
</evidence>
<dbReference type="InterPro" id="IPR035965">
    <property type="entry name" value="PAS-like_dom_sf"/>
</dbReference>
<dbReference type="FunFam" id="3.40.50.300:FF:000006">
    <property type="entry name" value="DNA-binding transcriptional regulator NtrC"/>
    <property type="match status" value="1"/>
</dbReference>
<reference evidence="10 11" key="1">
    <citation type="submission" date="2016-10" db="EMBL/GenBank/DDBJ databases">
        <authorList>
            <person name="de Groot N.N."/>
        </authorList>
    </citation>
    <scope>NUCLEOTIDE SEQUENCE [LARGE SCALE GENOMIC DNA]</scope>
    <source>
        <strain evidence="10 11">ATCC 51327</strain>
    </source>
</reference>
<dbReference type="PRINTS" id="PR01590">
    <property type="entry name" value="HTHFIS"/>
</dbReference>
<keyword evidence="4" id="KW-0804">Transcription</keyword>
<dbReference type="InterPro" id="IPR000014">
    <property type="entry name" value="PAS"/>
</dbReference>
<dbReference type="SUPFAM" id="SSF55785">
    <property type="entry name" value="PYP-like sensor domain (PAS domain)"/>
    <property type="match status" value="1"/>
</dbReference>
<evidence type="ECO:0000313" key="10">
    <source>
        <dbReference type="EMBL" id="SFL19215.1"/>
    </source>
</evidence>
<keyword evidence="1" id="KW-0547">Nucleotide-binding</keyword>
<dbReference type="CDD" id="cd00130">
    <property type="entry name" value="PAS"/>
    <property type="match status" value="1"/>
</dbReference>
<dbReference type="InterPro" id="IPR002078">
    <property type="entry name" value="Sigma_54_int"/>
</dbReference>
<keyword evidence="11" id="KW-1185">Reference proteome</keyword>
<feature type="domain" description="Sigma-54 factor interaction" evidence="7">
    <location>
        <begin position="281"/>
        <end position="510"/>
    </location>
</feature>
<dbReference type="SMART" id="SM00116">
    <property type="entry name" value="CBS"/>
    <property type="match status" value="2"/>
</dbReference>
<accession>A0A1I4FMX3</accession>
<keyword evidence="2" id="KW-0067">ATP-binding</keyword>
<evidence type="ECO:0000256" key="3">
    <source>
        <dbReference type="ARBA" id="ARBA00023015"/>
    </source>
</evidence>
<protein>
    <submittedName>
        <fullName evidence="10">PAS domain S-box-containing protein</fullName>
    </submittedName>
</protein>
<dbReference type="PROSITE" id="PS51371">
    <property type="entry name" value="CBS"/>
    <property type="match status" value="2"/>
</dbReference>
<dbReference type="Pfam" id="PF00571">
    <property type="entry name" value="CBS"/>
    <property type="match status" value="2"/>
</dbReference>
<dbReference type="SUPFAM" id="SSF54631">
    <property type="entry name" value="CBS-domain pair"/>
    <property type="match status" value="1"/>
</dbReference>
<dbReference type="GO" id="GO:0043565">
    <property type="term" value="F:sequence-specific DNA binding"/>
    <property type="evidence" value="ECO:0007669"/>
    <property type="project" value="InterPro"/>
</dbReference>
<dbReference type="NCBIfam" id="TIGR00229">
    <property type="entry name" value="sensory_box"/>
    <property type="match status" value="1"/>
</dbReference>
<evidence type="ECO:0000256" key="5">
    <source>
        <dbReference type="PROSITE-ProRule" id="PRU00703"/>
    </source>
</evidence>
<dbReference type="GO" id="GO:0005524">
    <property type="term" value="F:ATP binding"/>
    <property type="evidence" value="ECO:0007669"/>
    <property type="project" value="UniProtKB-KW"/>
</dbReference>
<dbReference type="CDD" id="cd00009">
    <property type="entry name" value="AAA"/>
    <property type="match status" value="1"/>
</dbReference>
<dbReference type="SUPFAM" id="SSF52540">
    <property type="entry name" value="P-loop containing nucleoside triphosphate hydrolases"/>
    <property type="match status" value="1"/>
</dbReference>
<dbReference type="AlphaFoldDB" id="A0A1I4FMX3"/>
<dbReference type="PANTHER" id="PTHR32071:SF57">
    <property type="entry name" value="C4-DICARBOXYLATE TRANSPORT TRANSCRIPTIONAL REGULATORY PROTEIN DCTD"/>
    <property type="match status" value="1"/>
</dbReference>
<dbReference type="InterPro" id="IPR002197">
    <property type="entry name" value="HTH_Fis"/>
</dbReference>
<evidence type="ECO:0000256" key="1">
    <source>
        <dbReference type="ARBA" id="ARBA00022741"/>
    </source>
</evidence>
<dbReference type="STRING" id="29563.SAMN02983006_00446"/>
<dbReference type="PROSITE" id="PS00675">
    <property type="entry name" value="SIGMA54_INTERACT_1"/>
    <property type="match status" value="1"/>
</dbReference>
<dbReference type="CDD" id="cd02205">
    <property type="entry name" value="CBS_pair_SF"/>
    <property type="match status" value="1"/>
</dbReference>